<reference evidence="3" key="1">
    <citation type="submission" date="2023-08" db="EMBL/GenBank/DDBJ databases">
        <authorList>
            <person name="Audoor S."/>
            <person name="Bilcke G."/>
        </authorList>
    </citation>
    <scope>NUCLEOTIDE SEQUENCE</scope>
</reference>
<feature type="transmembrane region" description="Helical" evidence="2">
    <location>
        <begin position="320"/>
        <end position="342"/>
    </location>
</feature>
<keyword evidence="2" id="KW-1133">Transmembrane helix</keyword>
<feature type="compositionally biased region" description="Basic and acidic residues" evidence="1">
    <location>
        <begin position="237"/>
        <end position="249"/>
    </location>
</feature>
<feature type="transmembrane region" description="Helical" evidence="2">
    <location>
        <begin position="146"/>
        <end position="163"/>
    </location>
</feature>
<keyword evidence="4" id="KW-1185">Reference proteome</keyword>
<organism evidence="3 4">
    <name type="scientific">Cylindrotheca closterium</name>
    <dbReference type="NCBI Taxonomy" id="2856"/>
    <lineage>
        <taxon>Eukaryota</taxon>
        <taxon>Sar</taxon>
        <taxon>Stramenopiles</taxon>
        <taxon>Ochrophyta</taxon>
        <taxon>Bacillariophyta</taxon>
        <taxon>Bacillariophyceae</taxon>
        <taxon>Bacillariophycidae</taxon>
        <taxon>Bacillariales</taxon>
        <taxon>Bacillariaceae</taxon>
        <taxon>Cylindrotheca</taxon>
    </lineage>
</organism>
<evidence type="ECO:0000313" key="3">
    <source>
        <dbReference type="EMBL" id="CAJ1961779.1"/>
    </source>
</evidence>
<keyword evidence="2" id="KW-0472">Membrane</keyword>
<keyword evidence="2" id="KW-0812">Transmembrane</keyword>
<feature type="compositionally biased region" description="Basic residues" evidence="1">
    <location>
        <begin position="24"/>
        <end position="34"/>
    </location>
</feature>
<dbReference type="AlphaFoldDB" id="A0AAD2G3T2"/>
<dbReference type="Proteomes" id="UP001295423">
    <property type="component" value="Unassembled WGS sequence"/>
</dbReference>
<feature type="region of interest" description="Disordered" evidence="1">
    <location>
        <begin position="237"/>
        <end position="262"/>
    </location>
</feature>
<accession>A0AAD2G3T2</accession>
<feature type="compositionally biased region" description="Acidic residues" evidence="1">
    <location>
        <begin position="1"/>
        <end position="18"/>
    </location>
</feature>
<evidence type="ECO:0000256" key="1">
    <source>
        <dbReference type="SAM" id="MobiDB-lite"/>
    </source>
</evidence>
<feature type="transmembrane region" description="Helical" evidence="2">
    <location>
        <begin position="99"/>
        <end position="117"/>
    </location>
</feature>
<name>A0AAD2G3T2_9STRA</name>
<proteinExistence type="predicted"/>
<evidence type="ECO:0000313" key="4">
    <source>
        <dbReference type="Proteomes" id="UP001295423"/>
    </source>
</evidence>
<dbReference type="EMBL" id="CAKOGP040002091">
    <property type="protein sequence ID" value="CAJ1961779.1"/>
    <property type="molecule type" value="Genomic_DNA"/>
</dbReference>
<gene>
    <name evidence="3" type="ORF">CYCCA115_LOCUS19367</name>
</gene>
<feature type="region of interest" description="Disordered" evidence="1">
    <location>
        <begin position="1"/>
        <end position="34"/>
    </location>
</feature>
<sequence>MGVTFEENEDNEIAEAGDLEVPKPRPRMNRRQSRRASIMAPRNLELEAQQKAAFKEKKWPYNMFKGFETDRAKWITLMGCTSSAIVLGVRLYLDTYPLAYVIHSIIVFFDMILIHMFTKSSWLSITGEVITYIHVILFTLTKESVWELLETVLLAVLSSIYMINDRKKVMQERDQKDMDLDSLRERGALLLRNIHQIHEAIEDHHEATGKPMRESIVVQMRNERNALAALQKGTLKEPSGDLKKEKSTDIESTQGTETDSDIVEDSELTRQLLQPGENTCSVKQFKSRINTFFKPFSEKIACTEEKCEKTNEFRETFFEYFLDGAAGVMYTSFLGLVIDAFMNYGNSPY</sequence>
<comment type="caution">
    <text evidence="3">The sequence shown here is derived from an EMBL/GenBank/DDBJ whole genome shotgun (WGS) entry which is preliminary data.</text>
</comment>
<protein>
    <submittedName>
        <fullName evidence="3">Uncharacterized protein</fullName>
    </submittedName>
</protein>
<evidence type="ECO:0000256" key="2">
    <source>
        <dbReference type="SAM" id="Phobius"/>
    </source>
</evidence>
<feature type="transmembrane region" description="Helical" evidence="2">
    <location>
        <begin position="74"/>
        <end position="93"/>
    </location>
</feature>